<dbReference type="EMBL" id="CP071793">
    <property type="protein sequence ID" value="QTD49887.1"/>
    <property type="molecule type" value="Genomic_DNA"/>
</dbReference>
<proteinExistence type="predicted"/>
<protein>
    <recommendedName>
        <fullName evidence="4">DUF4390 domain-containing protein</fullName>
    </recommendedName>
</protein>
<reference evidence="2" key="1">
    <citation type="submission" date="2021-03" db="EMBL/GenBank/DDBJ databases">
        <title>Acanthopleuribacteraceae sp. M133.</title>
        <authorList>
            <person name="Wang G."/>
        </authorList>
    </citation>
    <scope>NUCLEOTIDE SEQUENCE</scope>
    <source>
        <strain evidence="2">M133</strain>
    </source>
</reference>
<sequence length="218" mass="24247">MNLVLLLISLWSVRPAPTVEARVNLVADARVVAHLPDSLFEEDEVRENLMSGLTTSLLILVETRDDAGRLQRGGARVDIRYELWDEQLLVTALDMSGQVQKHMFDDLDELKAWWRAWPMYVLPEMSGVLPSHARARIRLEVVPFSVNEQSSAQLWLSGAGGRAPDGVQNDGTGSVRREGEAGQTGPGLSARLINLMVATSVKRKPLLTFTWRVPITRP</sequence>
<dbReference type="KEGG" id="scor:J3U87_30260"/>
<feature type="region of interest" description="Disordered" evidence="1">
    <location>
        <begin position="158"/>
        <end position="185"/>
    </location>
</feature>
<organism evidence="2 3">
    <name type="scientific">Sulfidibacter corallicola</name>
    <dbReference type="NCBI Taxonomy" id="2818388"/>
    <lineage>
        <taxon>Bacteria</taxon>
        <taxon>Pseudomonadati</taxon>
        <taxon>Acidobacteriota</taxon>
        <taxon>Holophagae</taxon>
        <taxon>Acanthopleuribacterales</taxon>
        <taxon>Acanthopleuribacteraceae</taxon>
        <taxon>Sulfidibacter</taxon>
    </lineage>
</organism>
<keyword evidence="3" id="KW-1185">Reference proteome</keyword>
<dbReference type="Proteomes" id="UP000663929">
    <property type="component" value="Chromosome"/>
</dbReference>
<evidence type="ECO:0000313" key="3">
    <source>
        <dbReference type="Proteomes" id="UP000663929"/>
    </source>
</evidence>
<evidence type="ECO:0008006" key="4">
    <source>
        <dbReference type="Google" id="ProtNLM"/>
    </source>
</evidence>
<name>A0A8A4TK78_SULCO</name>
<evidence type="ECO:0000313" key="2">
    <source>
        <dbReference type="EMBL" id="QTD49887.1"/>
    </source>
</evidence>
<evidence type="ECO:0000256" key="1">
    <source>
        <dbReference type="SAM" id="MobiDB-lite"/>
    </source>
</evidence>
<gene>
    <name evidence="2" type="ORF">J3U87_30260</name>
</gene>
<accession>A0A8A4TK78</accession>
<dbReference type="RefSeq" id="WP_237379519.1">
    <property type="nucleotide sequence ID" value="NZ_CP071793.1"/>
</dbReference>
<dbReference type="AlphaFoldDB" id="A0A8A4TK78"/>